<keyword evidence="3" id="KW-0238">DNA-binding</keyword>
<dbReference type="SUPFAM" id="SSF116734">
    <property type="entry name" value="DNA methylase specificity domain"/>
    <property type="match status" value="2"/>
</dbReference>
<feature type="region of interest" description="Disordered" evidence="5">
    <location>
        <begin position="203"/>
        <end position="230"/>
    </location>
</feature>
<feature type="coiled-coil region" evidence="4">
    <location>
        <begin position="164"/>
        <end position="191"/>
    </location>
</feature>
<feature type="domain" description="Type I restriction modification DNA specificity" evidence="6">
    <location>
        <begin position="24"/>
        <end position="171"/>
    </location>
</feature>
<dbReference type="PANTHER" id="PTHR43140">
    <property type="entry name" value="TYPE-1 RESTRICTION ENZYME ECOKI SPECIFICITY PROTEIN"/>
    <property type="match status" value="1"/>
</dbReference>
<evidence type="ECO:0000313" key="8">
    <source>
        <dbReference type="Proteomes" id="UP000184050"/>
    </source>
</evidence>
<dbReference type="PANTHER" id="PTHR43140:SF1">
    <property type="entry name" value="TYPE I RESTRICTION ENZYME ECOKI SPECIFICITY SUBUNIT"/>
    <property type="match status" value="1"/>
</dbReference>
<gene>
    <name evidence="7" type="ORF">SAMN05444280_11083</name>
</gene>
<name>A0A1M6G9U0_9BACT</name>
<comment type="similarity">
    <text evidence="1">Belongs to the type-I restriction system S methylase family.</text>
</comment>
<protein>
    <submittedName>
        <fullName evidence="7">Type I restriction enzyme, S subunit</fullName>
    </submittedName>
</protein>
<evidence type="ECO:0000313" key="7">
    <source>
        <dbReference type="EMBL" id="SHJ06644.1"/>
    </source>
</evidence>
<dbReference type="InterPro" id="IPR051212">
    <property type="entry name" value="Type-I_RE_S_subunit"/>
</dbReference>
<evidence type="ECO:0000256" key="1">
    <source>
        <dbReference type="ARBA" id="ARBA00010923"/>
    </source>
</evidence>
<dbReference type="InterPro" id="IPR000055">
    <property type="entry name" value="Restrct_endonuc_typeI_TRD"/>
</dbReference>
<proteinExistence type="inferred from homology"/>
<feature type="domain" description="Type I restriction modification DNA specificity" evidence="6">
    <location>
        <begin position="229"/>
        <end position="399"/>
    </location>
</feature>
<dbReference type="STRING" id="1168035.SAMN05444280_11083"/>
<feature type="region of interest" description="Disordered" evidence="5">
    <location>
        <begin position="1"/>
        <end position="23"/>
    </location>
</feature>
<reference evidence="7 8" key="1">
    <citation type="submission" date="2016-11" db="EMBL/GenBank/DDBJ databases">
        <authorList>
            <person name="Jaros S."/>
            <person name="Januszkiewicz K."/>
            <person name="Wedrychowicz H."/>
        </authorList>
    </citation>
    <scope>NUCLEOTIDE SEQUENCE [LARGE SCALE GENOMIC DNA]</scope>
    <source>
        <strain evidence="7 8">DSM 27063</strain>
    </source>
</reference>
<evidence type="ECO:0000256" key="2">
    <source>
        <dbReference type="ARBA" id="ARBA00022747"/>
    </source>
</evidence>
<dbReference type="CDD" id="cd17267">
    <property type="entry name" value="RMtype1_S_EcoAO83I-TRD1-CR1_like"/>
    <property type="match status" value="1"/>
</dbReference>
<dbReference type="EMBL" id="FQZE01000010">
    <property type="protein sequence ID" value="SHJ06644.1"/>
    <property type="molecule type" value="Genomic_DNA"/>
</dbReference>
<dbReference type="GO" id="GO:0003677">
    <property type="term" value="F:DNA binding"/>
    <property type="evidence" value="ECO:0007669"/>
    <property type="project" value="UniProtKB-KW"/>
</dbReference>
<keyword evidence="4" id="KW-0175">Coiled coil</keyword>
<dbReference type="RefSeq" id="WP_073168317.1">
    <property type="nucleotide sequence ID" value="NZ_FQZE01000010.1"/>
</dbReference>
<keyword evidence="8" id="KW-1185">Reference proteome</keyword>
<dbReference type="AlphaFoldDB" id="A0A1M6G9U0"/>
<evidence type="ECO:0000256" key="3">
    <source>
        <dbReference type="ARBA" id="ARBA00023125"/>
    </source>
</evidence>
<dbReference type="Pfam" id="PF01420">
    <property type="entry name" value="Methylase_S"/>
    <property type="match status" value="2"/>
</dbReference>
<feature type="compositionally biased region" description="Polar residues" evidence="5">
    <location>
        <begin position="9"/>
        <end position="23"/>
    </location>
</feature>
<organism evidence="7 8">
    <name type="scientific">Tangfeifania diversioriginum</name>
    <dbReference type="NCBI Taxonomy" id="1168035"/>
    <lineage>
        <taxon>Bacteria</taxon>
        <taxon>Pseudomonadati</taxon>
        <taxon>Bacteroidota</taxon>
        <taxon>Bacteroidia</taxon>
        <taxon>Marinilabiliales</taxon>
        <taxon>Prolixibacteraceae</taxon>
        <taxon>Tangfeifania</taxon>
    </lineage>
</organism>
<evidence type="ECO:0000259" key="6">
    <source>
        <dbReference type="Pfam" id="PF01420"/>
    </source>
</evidence>
<evidence type="ECO:0000256" key="5">
    <source>
        <dbReference type="SAM" id="MobiDB-lite"/>
    </source>
</evidence>
<dbReference type="OrthoDB" id="2234796at2"/>
<dbReference type="Proteomes" id="UP000184050">
    <property type="component" value="Unassembled WGS sequence"/>
</dbReference>
<keyword evidence="2" id="KW-0680">Restriction system</keyword>
<sequence length="458" mass="51575">MITKEKKSGNQANPTNQGSDNMNQGWEIKKLGEVLALKYGKPLPKNKRVIAGKYPVYGANGIKSRSNDFYYDKETIVVGRKGSAGEINLTEKKFWPLDVTYFATFDRAKFDLFFLFHLLSSLELPKLAKGVKPGINRNEVYELEVSIPPLSEQQRIVSILDECFAAIDKAKANAEQNLKNAKELFESYLQEVFEKRSLNHDSNDLLDSPDSKNQAHHGNQRNQGSDKGEGWEEKIIKEVCELKSGTTISKNLERTEGDVLYVKVGDMTLPENEVEIKISSRFVNSNEIKANQIIPNGAIIFPKRGGAIATNKKRKIIKPTIVDLNTMAIIPGSKIDSDYFFHWFQIIDLNSISNGTSIPQINNYSFDEVKILFPNSKTEQQNIVRQLDALRAETQKLEAIYQQKLLNLEELKKSVLQKAFTGELAKRQAGLKTSASAVPVKYEINDNLSQAAEPTNER</sequence>
<dbReference type="InterPro" id="IPR044946">
    <property type="entry name" value="Restrct_endonuc_typeI_TRD_sf"/>
</dbReference>
<dbReference type="Gene3D" id="3.90.220.20">
    <property type="entry name" value="DNA methylase specificity domains"/>
    <property type="match status" value="2"/>
</dbReference>
<dbReference type="GO" id="GO:0009307">
    <property type="term" value="P:DNA restriction-modification system"/>
    <property type="evidence" value="ECO:0007669"/>
    <property type="project" value="UniProtKB-KW"/>
</dbReference>
<accession>A0A1M6G9U0</accession>
<evidence type="ECO:0000256" key="4">
    <source>
        <dbReference type="SAM" id="Coils"/>
    </source>
</evidence>